<dbReference type="SUPFAM" id="SSF53474">
    <property type="entry name" value="alpha/beta-Hydrolases"/>
    <property type="match status" value="1"/>
</dbReference>
<name>A0A556MY59_9FLAO</name>
<dbReference type="Gene3D" id="3.40.50.1820">
    <property type="entry name" value="alpha/beta hydrolase"/>
    <property type="match status" value="1"/>
</dbReference>
<dbReference type="Proteomes" id="UP000316008">
    <property type="component" value="Unassembled WGS sequence"/>
</dbReference>
<dbReference type="PROSITE" id="PS51257">
    <property type="entry name" value="PROKAR_LIPOPROTEIN"/>
    <property type="match status" value="1"/>
</dbReference>
<sequence length="118" mass="13641">MPRLLFFCISLLLTASCKNKQTEIEDPIIELRVKLVSDPDPAFILKYKLKTNEYLKKCKMPVIIFHGDKDHGIYPGSSLKLKKEFKAQDTLILLKDVNHNGIIKSDKYQLLIPELLDR</sequence>
<comment type="caution">
    <text evidence="1">The sequence shown here is derived from an EMBL/GenBank/DDBJ whole genome shotgun (WGS) entry which is preliminary data.</text>
</comment>
<gene>
    <name evidence="1" type="ORF">FO442_09640</name>
</gene>
<accession>A0A556MY59</accession>
<evidence type="ECO:0008006" key="3">
    <source>
        <dbReference type="Google" id="ProtNLM"/>
    </source>
</evidence>
<dbReference type="InterPro" id="IPR029058">
    <property type="entry name" value="AB_hydrolase_fold"/>
</dbReference>
<proteinExistence type="predicted"/>
<evidence type="ECO:0000313" key="2">
    <source>
        <dbReference type="Proteomes" id="UP000316008"/>
    </source>
</evidence>
<dbReference type="AlphaFoldDB" id="A0A556MY59"/>
<reference evidence="1 2" key="1">
    <citation type="submission" date="2019-07" db="EMBL/GenBank/DDBJ databases">
        <authorList>
            <person name="Huq M.A."/>
        </authorList>
    </citation>
    <scope>NUCLEOTIDE SEQUENCE [LARGE SCALE GENOMIC DNA]</scope>
    <source>
        <strain evidence="1 2">MAH-3</strain>
    </source>
</reference>
<organism evidence="1 2">
    <name type="scientific">Fluviicola chungangensis</name>
    <dbReference type="NCBI Taxonomy" id="2597671"/>
    <lineage>
        <taxon>Bacteria</taxon>
        <taxon>Pseudomonadati</taxon>
        <taxon>Bacteroidota</taxon>
        <taxon>Flavobacteriia</taxon>
        <taxon>Flavobacteriales</taxon>
        <taxon>Crocinitomicaceae</taxon>
        <taxon>Fluviicola</taxon>
    </lineage>
</organism>
<protein>
    <recommendedName>
        <fullName evidence="3">Alpha/beta hydrolase</fullName>
    </recommendedName>
</protein>
<keyword evidence="2" id="KW-1185">Reference proteome</keyword>
<dbReference type="EMBL" id="VLPL01000004">
    <property type="protein sequence ID" value="TSJ44850.1"/>
    <property type="molecule type" value="Genomic_DNA"/>
</dbReference>
<evidence type="ECO:0000313" key="1">
    <source>
        <dbReference type="EMBL" id="TSJ44850.1"/>
    </source>
</evidence>